<proteinExistence type="predicted"/>
<feature type="domain" description="Aldehyde oxidase/xanthine dehydrogenase second molybdopterin binding" evidence="1">
    <location>
        <begin position="93"/>
        <end position="185"/>
    </location>
</feature>
<dbReference type="Gene3D" id="3.30.365.10">
    <property type="entry name" value="Aldehyde oxidase/xanthine dehydrogenase, molybdopterin binding domain"/>
    <property type="match status" value="2"/>
</dbReference>
<dbReference type="InterPro" id="IPR037165">
    <property type="entry name" value="AldOxase/xan_DH_Mopterin-bd_sf"/>
</dbReference>
<feature type="domain" description="Aldehyde oxidase/xanthine dehydrogenase second molybdopterin binding" evidence="1">
    <location>
        <begin position="3"/>
        <end position="85"/>
    </location>
</feature>
<reference evidence="2 3" key="1">
    <citation type="journal article" date="2020" name="Int. J. Syst. Evol. Microbiol.">
        <title>Reclassification of Streptomyces castelarensis and Streptomyces sporoclivatus as later heterotypic synonyms of Streptomyces antimycoticus.</title>
        <authorList>
            <person name="Komaki H."/>
            <person name="Tamura T."/>
        </authorList>
    </citation>
    <scope>NUCLEOTIDE SEQUENCE [LARGE SCALE GENOMIC DNA]</scope>
    <source>
        <strain evidence="2 3">NBRC 100767</strain>
    </source>
</reference>
<dbReference type="Pfam" id="PF20256">
    <property type="entry name" value="MoCoBD_2"/>
    <property type="match status" value="2"/>
</dbReference>
<gene>
    <name evidence="2" type="ORF">SSPO_076620</name>
</gene>
<evidence type="ECO:0000259" key="1">
    <source>
        <dbReference type="Pfam" id="PF20256"/>
    </source>
</evidence>
<name>A0A499USM0_9ACTN</name>
<evidence type="ECO:0000313" key="2">
    <source>
        <dbReference type="EMBL" id="BBJ44944.1"/>
    </source>
</evidence>
<evidence type="ECO:0000313" key="3">
    <source>
        <dbReference type="Proteomes" id="UP000463951"/>
    </source>
</evidence>
<dbReference type="EMBL" id="AP019620">
    <property type="protein sequence ID" value="BBJ44944.1"/>
    <property type="molecule type" value="Genomic_DNA"/>
</dbReference>
<sequence>MRIAAADMGTGTWTALTQIAADALSVPVGQVEMRIGDTALPAASVAGFSAGINSWGTAIWEAADQLRARLRSEHGGIAPPEGLEVTAEMPGGNPDAERYAMHSFGAQFAEVRVDEDTGELRVTRLLGMFDVGRVINPKTARSQLIGGMTQGMSMALYEHSVLDPRFGHVVNHDFAQYHIASHADVHAVEAHWLDEPDPYTNPMGAKGLGEVGIVGTAAAIGNAVHHATGVRVRELPITLDKLVS</sequence>
<accession>A0A499USM0</accession>
<organism evidence="2 3">
    <name type="scientific">Streptomyces antimycoticus</name>
    <dbReference type="NCBI Taxonomy" id="68175"/>
    <lineage>
        <taxon>Bacteria</taxon>
        <taxon>Bacillati</taxon>
        <taxon>Actinomycetota</taxon>
        <taxon>Actinomycetes</taxon>
        <taxon>Kitasatosporales</taxon>
        <taxon>Streptomycetaceae</taxon>
        <taxon>Streptomyces</taxon>
        <taxon>Streptomyces violaceusniger group</taxon>
    </lineage>
</organism>
<dbReference type="GO" id="GO:0016491">
    <property type="term" value="F:oxidoreductase activity"/>
    <property type="evidence" value="ECO:0007669"/>
    <property type="project" value="InterPro"/>
</dbReference>
<dbReference type="PANTHER" id="PTHR47495:SF2">
    <property type="entry name" value="ALDEHYDE DEHYDROGENASE"/>
    <property type="match status" value="1"/>
</dbReference>
<dbReference type="InterPro" id="IPR046867">
    <property type="entry name" value="AldOxase/xan_DH_MoCoBD2"/>
</dbReference>
<dbReference type="AlphaFoldDB" id="A0A499USM0"/>
<dbReference type="InterPro" id="IPR052516">
    <property type="entry name" value="N-heterocyclic_Hydroxylase"/>
</dbReference>
<protein>
    <recommendedName>
        <fullName evidence="1">Aldehyde oxidase/xanthine dehydrogenase second molybdopterin binding domain-containing protein</fullName>
    </recommendedName>
</protein>
<dbReference type="SUPFAM" id="SSF56003">
    <property type="entry name" value="Molybdenum cofactor-binding domain"/>
    <property type="match status" value="1"/>
</dbReference>
<dbReference type="Proteomes" id="UP000463951">
    <property type="component" value="Chromosome"/>
</dbReference>
<dbReference type="PANTHER" id="PTHR47495">
    <property type="entry name" value="ALDEHYDE DEHYDROGENASE"/>
    <property type="match status" value="1"/>
</dbReference>